<dbReference type="OrthoDB" id="6100525at2"/>
<evidence type="ECO:0008006" key="3">
    <source>
        <dbReference type="Google" id="ProtNLM"/>
    </source>
</evidence>
<name>A0A3E0DKK7_9GAMM</name>
<protein>
    <recommendedName>
        <fullName evidence="3">Glycosyl transferase family 1</fullName>
    </recommendedName>
</protein>
<keyword evidence="2" id="KW-1185">Reference proteome</keyword>
<dbReference type="RefSeq" id="WP_115897658.1">
    <property type="nucleotide sequence ID" value="NZ_QUNG01000006.1"/>
</dbReference>
<sequence>MFRIMVFWDSREANRPLVEFINELDETLCLYQIEPMFLQIDHQHAPQSGKIKPSMRALIDFVHCYKPHLLMCFGSETNMLARLVKPALKCEVSFNRLPEHLEDDSSKVSQIGFWLKRFMEYRSWDHEEERNEFIYFGASTTKIVANRALVFDGDPMAPVFSRLSDESQFEILKIAAKQENYPAEFQSKESGLLLISETMPNYELLIDIANANGLFVLCISDSGKGVRNGENGWLIESTNERRLINCLINWRTMGDEARRVLSYHARDYQSYHSGLHYFCHTLGLIPSHQSIKNKIQSIY</sequence>
<accession>A0A3E0DKK7</accession>
<dbReference type="AlphaFoldDB" id="A0A3E0DKK7"/>
<proteinExistence type="predicted"/>
<reference evidence="1 2" key="1">
    <citation type="submission" date="2018-08" db="EMBL/GenBank/DDBJ databases">
        <title>Genomic Encyclopedia of Type Strains, Phase III (KMG-III): the genomes of soil and plant-associated and newly described type strains.</title>
        <authorList>
            <person name="Whitman W."/>
        </authorList>
    </citation>
    <scope>NUCLEOTIDE SEQUENCE [LARGE SCALE GENOMIC DNA]</scope>
    <source>
        <strain evidence="1 2">CECT 7375</strain>
    </source>
</reference>
<comment type="caution">
    <text evidence="1">The sequence shown here is derived from an EMBL/GenBank/DDBJ whole genome shotgun (WGS) entry which is preliminary data.</text>
</comment>
<organism evidence="1 2">
    <name type="scientific">Marinomonas pollencensis</name>
    <dbReference type="NCBI Taxonomy" id="491954"/>
    <lineage>
        <taxon>Bacteria</taxon>
        <taxon>Pseudomonadati</taxon>
        <taxon>Pseudomonadota</taxon>
        <taxon>Gammaproteobacteria</taxon>
        <taxon>Oceanospirillales</taxon>
        <taxon>Oceanospirillaceae</taxon>
        <taxon>Marinomonas</taxon>
    </lineage>
</organism>
<evidence type="ECO:0000313" key="1">
    <source>
        <dbReference type="EMBL" id="REG83169.1"/>
    </source>
</evidence>
<gene>
    <name evidence="1" type="ORF">DFP81_10623</name>
</gene>
<evidence type="ECO:0000313" key="2">
    <source>
        <dbReference type="Proteomes" id="UP000256542"/>
    </source>
</evidence>
<dbReference type="Proteomes" id="UP000256542">
    <property type="component" value="Unassembled WGS sequence"/>
</dbReference>
<dbReference type="EMBL" id="QUNG01000006">
    <property type="protein sequence ID" value="REG83169.1"/>
    <property type="molecule type" value="Genomic_DNA"/>
</dbReference>